<sequence length="204" mass="22040">MNVLIIFDTRYGNTMKLAKAVAEGASGVKNAYVRLMRVEIIEPEEIINKNDRWKAAVEEYKTLPLAGKDDLRWAHAIVLGSPTRFGNMTAPLKMFIDRTSSLWLNGELEGKVGGVFCSTSSMHGGNETTLLAMMLPLFHHGLIIAGLPYTTPGLATTGRGGTPYGPTSVSGPMSDQGPTGEELSFARSFGYRIATIAGKLFDRG</sequence>
<keyword evidence="7" id="KW-1185">Reference proteome</keyword>
<dbReference type="RefSeq" id="WP_230741546.1">
    <property type="nucleotide sequence ID" value="NZ_PGCK01000004.1"/>
</dbReference>
<dbReference type="InterPro" id="IPR005025">
    <property type="entry name" value="FMN_Rdtase-like_dom"/>
</dbReference>
<reference evidence="6 7" key="1">
    <citation type="submission" date="2017-11" db="EMBL/GenBank/DDBJ databases">
        <title>Isolation and Characterization of Family Methanocellaceae Species from Potential Methane Hydrate Area Offshore Southwestern Taiwan.</title>
        <authorList>
            <person name="Zhang W.-L."/>
            <person name="Chen W.-C."/>
            <person name="Lai M.-C."/>
            <person name="Chen S.-C."/>
        </authorList>
    </citation>
    <scope>NUCLEOTIDE SEQUENCE [LARGE SCALE GENOMIC DNA]</scope>
    <source>
        <strain evidence="6 7">CWC-04</strain>
    </source>
</reference>
<dbReference type="InterPro" id="IPR001226">
    <property type="entry name" value="Flavodoxin_CS"/>
</dbReference>
<dbReference type="GO" id="GO:0009055">
    <property type="term" value="F:electron transfer activity"/>
    <property type="evidence" value="ECO:0007669"/>
    <property type="project" value="InterPro"/>
</dbReference>
<comment type="similarity">
    <text evidence="2">Belongs to the WrbA family.</text>
</comment>
<dbReference type="NCBIfam" id="NF002999">
    <property type="entry name" value="PRK03767.1"/>
    <property type="match status" value="1"/>
</dbReference>
<evidence type="ECO:0000256" key="2">
    <source>
        <dbReference type="ARBA" id="ARBA00006961"/>
    </source>
</evidence>
<organism evidence="6 7">
    <name type="scientific">Methanooceanicella nereidis</name>
    <dbReference type="NCBI Taxonomy" id="2052831"/>
    <lineage>
        <taxon>Archaea</taxon>
        <taxon>Methanobacteriati</taxon>
        <taxon>Methanobacteriota</taxon>
        <taxon>Stenosarchaea group</taxon>
        <taxon>Methanomicrobia</taxon>
        <taxon>Methanocellales</taxon>
        <taxon>Methanocellaceae</taxon>
        <taxon>Methanooceanicella</taxon>
    </lineage>
</organism>
<evidence type="ECO:0000256" key="3">
    <source>
        <dbReference type="ARBA" id="ARBA00038292"/>
    </source>
</evidence>
<evidence type="ECO:0000313" key="7">
    <source>
        <dbReference type="Proteomes" id="UP001320159"/>
    </source>
</evidence>
<dbReference type="GO" id="GO:0010181">
    <property type="term" value="F:FMN binding"/>
    <property type="evidence" value="ECO:0007669"/>
    <property type="project" value="InterPro"/>
</dbReference>
<protein>
    <submittedName>
        <fullName evidence="6">NAD(P)H:quinone oxidoreductase</fullName>
    </submittedName>
</protein>
<gene>
    <name evidence="6" type="ORF">CUJ83_06835</name>
</gene>
<dbReference type="FunFam" id="3.40.50.360:FF:000001">
    <property type="entry name" value="NAD(P)H dehydrogenase (Quinone) FQR1-like"/>
    <property type="match status" value="1"/>
</dbReference>
<comment type="similarity">
    <text evidence="3">Belongs to the SsuE family. Isf subfamily.</text>
</comment>
<dbReference type="PANTHER" id="PTHR30546:SF23">
    <property type="entry name" value="FLAVOPROTEIN-LIKE PROTEIN YCP4-RELATED"/>
    <property type="match status" value="1"/>
</dbReference>
<name>A0AAP2RCR2_9EURY</name>
<dbReference type="PROSITE" id="PS00201">
    <property type="entry name" value="FLAVODOXIN"/>
    <property type="match status" value="1"/>
</dbReference>
<dbReference type="PANTHER" id="PTHR30546">
    <property type="entry name" value="FLAVODOXIN-RELATED PROTEIN WRBA-RELATED"/>
    <property type="match status" value="1"/>
</dbReference>
<dbReference type="InterPro" id="IPR008254">
    <property type="entry name" value="Flavodoxin/NO_synth"/>
</dbReference>
<evidence type="ECO:0000256" key="4">
    <source>
        <dbReference type="SAM" id="MobiDB-lite"/>
    </source>
</evidence>
<accession>A0AAP2RCR2</accession>
<evidence type="ECO:0000256" key="1">
    <source>
        <dbReference type="ARBA" id="ARBA00001966"/>
    </source>
</evidence>
<dbReference type="SUPFAM" id="SSF52218">
    <property type="entry name" value="Flavoproteins"/>
    <property type="match status" value="1"/>
</dbReference>
<feature type="domain" description="Flavodoxin-like" evidence="5">
    <location>
        <begin position="3"/>
        <end position="194"/>
    </location>
</feature>
<feature type="region of interest" description="Disordered" evidence="4">
    <location>
        <begin position="157"/>
        <end position="179"/>
    </location>
</feature>
<dbReference type="NCBIfam" id="TIGR01755">
    <property type="entry name" value="flav_wrbA"/>
    <property type="match status" value="1"/>
</dbReference>
<dbReference type="Pfam" id="PF03358">
    <property type="entry name" value="FMN_red"/>
    <property type="match status" value="1"/>
</dbReference>
<dbReference type="Gene3D" id="3.40.50.360">
    <property type="match status" value="1"/>
</dbReference>
<evidence type="ECO:0000313" key="6">
    <source>
        <dbReference type="EMBL" id="MCD1294712.1"/>
    </source>
</evidence>
<dbReference type="InterPro" id="IPR010089">
    <property type="entry name" value="Flavoprotein_WrbA-like"/>
</dbReference>
<dbReference type="EMBL" id="PGCK01000004">
    <property type="protein sequence ID" value="MCD1294712.1"/>
    <property type="molecule type" value="Genomic_DNA"/>
</dbReference>
<dbReference type="Proteomes" id="UP001320159">
    <property type="component" value="Unassembled WGS sequence"/>
</dbReference>
<comment type="cofactor">
    <cofactor evidence="1">
        <name>[4Fe-4S] cluster</name>
        <dbReference type="ChEBI" id="CHEBI:49883"/>
    </cofactor>
</comment>
<evidence type="ECO:0000259" key="5">
    <source>
        <dbReference type="PROSITE" id="PS50902"/>
    </source>
</evidence>
<proteinExistence type="inferred from homology"/>
<dbReference type="GO" id="GO:0016020">
    <property type="term" value="C:membrane"/>
    <property type="evidence" value="ECO:0007669"/>
    <property type="project" value="TreeGrafter"/>
</dbReference>
<dbReference type="GO" id="GO:0003955">
    <property type="term" value="F:NAD(P)H dehydrogenase (quinone) activity"/>
    <property type="evidence" value="ECO:0007669"/>
    <property type="project" value="InterPro"/>
</dbReference>
<dbReference type="AlphaFoldDB" id="A0AAP2RCR2"/>
<comment type="caution">
    <text evidence="6">The sequence shown here is derived from an EMBL/GenBank/DDBJ whole genome shotgun (WGS) entry which is preliminary data.</text>
</comment>
<dbReference type="PROSITE" id="PS50902">
    <property type="entry name" value="FLAVODOXIN_LIKE"/>
    <property type="match status" value="1"/>
</dbReference>
<feature type="compositionally biased region" description="Polar residues" evidence="4">
    <location>
        <begin position="168"/>
        <end position="177"/>
    </location>
</feature>
<dbReference type="InterPro" id="IPR029039">
    <property type="entry name" value="Flavoprotein-like_sf"/>
</dbReference>